<sequence>MESVPPEIWTDIFAFACTDDGSTGRALSTVSRAVHLASKPLKYQSICVVGPIQLRKLLTALSALSPRARQIKYLFVANLDASIALDVGGPESTTEIQRTPHADPDKAATTEEVVSTEEALLRMLHLSSSSLVALHIHCTEIYRQSLLPEMTLPHLSELTLHSEFRSVQPTTRQPHALLPSLRRMRIHHFGYLPPDFLRQIAHAAPRLTHLRVPQRSVSPYTVQVALGLLQGVAAAPACSLEEVVIELDPAPTSVCSWAGNIRAEQFLRKFRTIARGDKRVCLVDGRNGWMTVDEAKEGWLQDVCRLEGSRR</sequence>
<dbReference type="Proteomes" id="UP001222325">
    <property type="component" value="Unassembled WGS sequence"/>
</dbReference>
<evidence type="ECO:0000313" key="2">
    <source>
        <dbReference type="Proteomes" id="UP001222325"/>
    </source>
</evidence>
<protein>
    <submittedName>
        <fullName evidence="1">Uncharacterized protein</fullName>
    </submittedName>
</protein>
<accession>A0AAD6XTI4</accession>
<evidence type="ECO:0000313" key="1">
    <source>
        <dbReference type="EMBL" id="KAJ7091933.1"/>
    </source>
</evidence>
<keyword evidence="2" id="KW-1185">Reference proteome</keyword>
<dbReference type="AlphaFoldDB" id="A0AAD6XTI4"/>
<comment type="caution">
    <text evidence="1">The sequence shown here is derived from an EMBL/GenBank/DDBJ whole genome shotgun (WGS) entry which is preliminary data.</text>
</comment>
<reference evidence="1" key="1">
    <citation type="submission" date="2023-03" db="EMBL/GenBank/DDBJ databases">
        <title>Massive genome expansion in bonnet fungi (Mycena s.s.) driven by repeated elements and novel gene families across ecological guilds.</title>
        <authorList>
            <consortium name="Lawrence Berkeley National Laboratory"/>
            <person name="Harder C.B."/>
            <person name="Miyauchi S."/>
            <person name="Viragh M."/>
            <person name="Kuo A."/>
            <person name="Thoen E."/>
            <person name="Andreopoulos B."/>
            <person name="Lu D."/>
            <person name="Skrede I."/>
            <person name="Drula E."/>
            <person name="Henrissat B."/>
            <person name="Morin E."/>
            <person name="Kohler A."/>
            <person name="Barry K."/>
            <person name="LaButti K."/>
            <person name="Morin E."/>
            <person name="Salamov A."/>
            <person name="Lipzen A."/>
            <person name="Mereny Z."/>
            <person name="Hegedus B."/>
            <person name="Baldrian P."/>
            <person name="Stursova M."/>
            <person name="Weitz H."/>
            <person name="Taylor A."/>
            <person name="Grigoriev I.V."/>
            <person name="Nagy L.G."/>
            <person name="Martin F."/>
            <person name="Kauserud H."/>
        </authorList>
    </citation>
    <scope>NUCLEOTIDE SEQUENCE</scope>
    <source>
        <strain evidence="1">CBHHK173m</strain>
    </source>
</reference>
<name>A0AAD6XTI4_9AGAR</name>
<gene>
    <name evidence="1" type="ORF">B0H15DRAFT_777743</name>
</gene>
<dbReference type="EMBL" id="JARJCN010000019">
    <property type="protein sequence ID" value="KAJ7091933.1"/>
    <property type="molecule type" value="Genomic_DNA"/>
</dbReference>
<organism evidence="1 2">
    <name type="scientific">Mycena belliarum</name>
    <dbReference type="NCBI Taxonomy" id="1033014"/>
    <lineage>
        <taxon>Eukaryota</taxon>
        <taxon>Fungi</taxon>
        <taxon>Dikarya</taxon>
        <taxon>Basidiomycota</taxon>
        <taxon>Agaricomycotina</taxon>
        <taxon>Agaricomycetes</taxon>
        <taxon>Agaricomycetidae</taxon>
        <taxon>Agaricales</taxon>
        <taxon>Marasmiineae</taxon>
        <taxon>Mycenaceae</taxon>
        <taxon>Mycena</taxon>
    </lineage>
</organism>
<proteinExistence type="predicted"/>